<gene>
    <name evidence="6" type="ORF">PCOR1329_LOCUS79928</name>
</gene>
<evidence type="ECO:0000313" key="6">
    <source>
        <dbReference type="EMBL" id="CAK0903689.1"/>
    </source>
</evidence>
<evidence type="ECO:0000256" key="5">
    <source>
        <dbReference type="SAM" id="MobiDB-lite"/>
    </source>
</evidence>
<sequence>PLLAAPDQSAGPAVAVLDQAVLAQVRSRRSSRLGTALPGEVPRDGPDLRRRLLPGFGAPPGEPASASVSASGPQGPCGAPRRGRRQPGRRPAGGRGGRARDCLAPAGARGAARRLRPVDAAGRHGPRGVLRPGRVQQGGRRGSEEEGFRSLRTAELKHGRVAMMAALGFVAQQCVKFPGFESVPEGVGAVTTAPGTHGFAALFLFAGAMELAAWTQGPKKEAGNFGDPLGLSNIFGYDEDMRNKELNNGRFAMFAAVGILSAELLTGKVGMNQLLI</sequence>
<protein>
    <recommendedName>
        <fullName evidence="8">Chlorophyll a-b binding protein, chloroplastic</fullName>
    </recommendedName>
</protein>
<evidence type="ECO:0008006" key="8">
    <source>
        <dbReference type="Google" id="ProtNLM"/>
    </source>
</evidence>
<dbReference type="InterPro" id="IPR001344">
    <property type="entry name" value="Chloro_AB-bd_pln"/>
</dbReference>
<organism evidence="6 7">
    <name type="scientific">Prorocentrum cordatum</name>
    <dbReference type="NCBI Taxonomy" id="2364126"/>
    <lineage>
        <taxon>Eukaryota</taxon>
        <taxon>Sar</taxon>
        <taxon>Alveolata</taxon>
        <taxon>Dinophyceae</taxon>
        <taxon>Prorocentrales</taxon>
        <taxon>Prorocentraceae</taxon>
        <taxon>Prorocentrum</taxon>
    </lineage>
</organism>
<dbReference type="Pfam" id="PF00504">
    <property type="entry name" value="Chloroa_b-bind"/>
    <property type="match status" value="1"/>
</dbReference>
<keyword evidence="7" id="KW-1185">Reference proteome</keyword>
<dbReference type="InterPro" id="IPR022796">
    <property type="entry name" value="Chloroa_b-bind"/>
</dbReference>
<dbReference type="EMBL" id="CAUYUJ010021278">
    <property type="protein sequence ID" value="CAK0903689.1"/>
    <property type="molecule type" value="Genomic_DNA"/>
</dbReference>
<accession>A0ABN9XW86</accession>
<comment type="caution">
    <text evidence="6">The sequence shown here is derived from an EMBL/GenBank/DDBJ whole genome shotgun (WGS) entry which is preliminary data.</text>
</comment>
<feature type="region of interest" description="Disordered" evidence="5">
    <location>
        <begin position="27"/>
        <end position="148"/>
    </location>
</feature>
<feature type="compositionally biased region" description="Basic and acidic residues" evidence="5">
    <location>
        <begin position="41"/>
        <end position="50"/>
    </location>
</feature>
<evidence type="ECO:0000256" key="4">
    <source>
        <dbReference type="ARBA" id="ARBA00022640"/>
    </source>
</evidence>
<dbReference type="Proteomes" id="UP001189429">
    <property type="component" value="Unassembled WGS sequence"/>
</dbReference>
<evidence type="ECO:0000256" key="1">
    <source>
        <dbReference type="ARBA" id="ARBA00004229"/>
    </source>
</evidence>
<feature type="compositionally biased region" description="Low complexity" evidence="5">
    <location>
        <begin position="127"/>
        <end position="138"/>
    </location>
</feature>
<name>A0ABN9XW86_9DINO</name>
<keyword evidence="3" id="KW-0602">Photosynthesis</keyword>
<reference evidence="6" key="1">
    <citation type="submission" date="2023-10" db="EMBL/GenBank/DDBJ databases">
        <authorList>
            <person name="Chen Y."/>
            <person name="Shah S."/>
            <person name="Dougan E. K."/>
            <person name="Thang M."/>
            <person name="Chan C."/>
        </authorList>
    </citation>
    <scope>NUCLEOTIDE SEQUENCE [LARGE SCALE GENOMIC DNA]</scope>
</reference>
<evidence type="ECO:0000313" key="7">
    <source>
        <dbReference type="Proteomes" id="UP001189429"/>
    </source>
</evidence>
<dbReference type="PANTHER" id="PTHR21649">
    <property type="entry name" value="CHLOROPHYLL A/B BINDING PROTEIN"/>
    <property type="match status" value="1"/>
</dbReference>
<dbReference type="SUPFAM" id="SSF103511">
    <property type="entry name" value="Chlorophyll a-b binding protein"/>
    <property type="match status" value="1"/>
</dbReference>
<evidence type="ECO:0000256" key="2">
    <source>
        <dbReference type="ARBA" id="ARBA00022528"/>
    </source>
</evidence>
<evidence type="ECO:0000256" key="3">
    <source>
        <dbReference type="ARBA" id="ARBA00022531"/>
    </source>
</evidence>
<dbReference type="Gene3D" id="1.10.3460.10">
    <property type="entry name" value="Chlorophyll a/b binding protein domain"/>
    <property type="match status" value="1"/>
</dbReference>
<keyword evidence="2" id="KW-0150">Chloroplast</keyword>
<keyword evidence="4" id="KW-0934">Plastid</keyword>
<proteinExistence type="predicted"/>
<feature type="non-terminal residue" evidence="6">
    <location>
        <position position="1"/>
    </location>
</feature>
<comment type="subcellular location">
    <subcellularLocation>
        <location evidence="1">Plastid</location>
        <location evidence="1">Chloroplast</location>
    </subcellularLocation>
</comment>